<dbReference type="Proteomes" id="UP000321378">
    <property type="component" value="Chromosome"/>
</dbReference>
<gene>
    <name evidence="2" type="ORF">JMUB3935_2257</name>
</gene>
<feature type="transmembrane region" description="Helical" evidence="1">
    <location>
        <begin position="7"/>
        <end position="37"/>
    </location>
</feature>
<name>A0A510KNI2_9FUSO</name>
<dbReference type="RefSeq" id="WP_146997420.1">
    <property type="nucleotide sequence ID" value="NZ_AP019840.1"/>
</dbReference>
<proteinExistence type="predicted"/>
<keyword evidence="1" id="KW-1133">Transmembrane helix</keyword>
<accession>A0A510KNI2</accession>
<dbReference type="AlphaFoldDB" id="A0A510KNI2"/>
<sequence>MKERIIGVIYLIVYCLVYLCILIPIVGIIAFVLLILLDLIKVETRYIDILFLLLILSILMPNFLNPVKKVVNLCMDKVVKLYEKVLIKYMNRMNEKYEHGMNFLYKELNPDKFIECIKHEYKKYKILLNINLSLGYYFKGDIEQSYKFLENIDLLEKSVLDENSKLSINIRKAALLNKIGRKEKAINIYNNLIKKDDFDVEIKNSLENLKMDLYYENDNEKMINHIQTLLQKETRNVLLLI</sequence>
<evidence type="ECO:0000256" key="1">
    <source>
        <dbReference type="SAM" id="Phobius"/>
    </source>
</evidence>
<evidence type="ECO:0008006" key="4">
    <source>
        <dbReference type="Google" id="ProtNLM"/>
    </source>
</evidence>
<organism evidence="2 3">
    <name type="scientific">Leptotrichia trevisanii</name>
    <dbReference type="NCBI Taxonomy" id="109328"/>
    <lineage>
        <taxon>Bacteria</taxon>
        <taxon>Fusobacteriati</taxon>
        <taxon>Fusobacteriota</taxon>
        <taxon>Fusobacteriia</taxon>
        <taxon>Fusobacteriales</taxon>
        <taxon>Leptotrichiaceae</taxon>
        <taxon>Leptotrichia</taxon>
    </lineage>
</organism>
<feature type="transmembrane region" description="Helical" evidence="1">
    <location>
        <begin position="49"/>
        <end position="67"/>
    </location>
</feature>
<keyword evidence="1" id="KW-0812">Transmembrane</keyword>
<dbReference type="EMBL" id="AP019840">
    <property type="protein sequence ID" value="BBM53270.1"/>
    <property type="molecule type" value="Genomic_DNA"/>
</dbReference>
<evidence type="ECO:0000313" key="3">
    <source>
        <dbReference type="Proteomes" id="UP000321378"/>
    </source>
</evidence>
<keyword evidence="1" id="KW-0472">Membrane</keyword>
<protein>
    <recommendedName>
        <fullName evidence="4">Tetratricopeptide repeat protein</fullName>
    </recommendedName>
</protein>
<reference evidence="2 3" key="1">
    <citation type="submission" date="2019-07" db="EMBL/GenBank/DDBJ databases">
        <title>Complete Genome Sequence of Leptotrichia trevisanii Strain JMUB3935.</title>
        <authorList>
            <person name="Watanabe S."/>
            <person name="Cui L."/>
        </authorList>
    </citation>
    <scope>NUCLEOTIDE SEQUENCE [LARGE SCALE GENOMIC DNA]</scope>
    <source>
        <strain evidence="2 3">JMUB3935</strain>
    </source>
</reference>
<evidence type="ECO:0000313" key="2">
    <source>
        <dbReference type="EMBL" id="BBM53270.1"/>
    </source>
</evidence>